<dbReference type="AlphaFoldDB" id="A0A5D3YPJ3"/>
<dbReference type="EMBL" id="VNHY01000001">
    <property type="protein sequence ID" value="TYP94959.1"/>
    <property type="molecule type" value="Genomic_DNA"/>
</dbReference>
<sequence length="157" mass="18101">MYDVFFWLHIISYFCWLSAFAGSLFYGLKVWQENDLQPQQNFMHFERLVTSIGGHIGALGILISGVALTSMGPYHWGWFRVQLYPWLAAKQVLFIIILVLIPFSIKRSMDFKNKLQNEELSDSAKAESWRKAYRMSLVVYFLVVVDTILGLTKPGLG</sequence>
<feature type="transmembrane region" description="Helical" evidence="1">
    <location>
        <begin position="132"/>
        <end position="151"/>
    </location>
</feature>
<protein>
    <submittedName>
        <fullName evidence="2">Putative integral membrane protein (DUF2269)</fullName>
    </submittedName>
</protein>
<keyword evidence="1" id="KW-0812">Transmembrane</keyword>
<feature type="transmembrane region" description="Helical" evidence="1">
    <location>
        <begin position="83"/>
        <end position="105"/>
    </location>
</feature>
<dbReference type="Proteomes" id="UP000324595">
    <property type="component" value="Unassembled WGS sequence"/>
</dbReference>
<keyword evidence="1" id="KW-0472">Membrane</keyword>
<accession>A0A5D3YPJ3</accession>
<name>A0A5D3YPJ3_9BACT</name>
<evidence type="ECO:0000313" key="3">
    <source>
        <dbReference type="Proteomes" id="UP000324595"/>
    </source>
</evidence>
<evidence type="ECO:0000256" key="1">
    <source>
        <dbReference type="SAM" id="Phobius"/>
    </source>
</evidence>
<evidence type="ECO:0000313" key="2">
    <source>
        <dbReference type="EMBL" id="TYP94959.1"/>
    </source>
</evidence>
<organism evidence="2 3">
    <name type="scientific">Fodinibius salinus</name>
    <dbReference type="NCBI Taxonomy" id="860790"/>
    <lineage>
        <taxon>Bacteria</taxon>
        <taxon>Pseudomonadati</taxon>
        <taxon>Balneolota</taxon>
        <taxon>Balneolia</taxon>
        <taxon>Balneolales</taxon>
        <taxon>Balneolaceae</taxon>
        <taxon>Fodinibius</taxon>
    </lineage>
</organism>
<feature type="transmembrane region" description="Helical" evidence="1">
    <location>
        <begin position="48"/>
        <end position="71"/>
    </location>
</feature>
<dbReference type="Pfam" id="PF10027">
    <property type="entry name" value="DUF2269"/>
    <property type="match status" value="1"/>
</dbReference>
<gene>
    <name evidence="2" type="ORF">LX73_0253</name>
</gene>
<comment type="caution">
    <text evidence="2">The sequence shown here is derived from an EMBL/GenBank/DDBJ whole genome shotgun (WGS) entry which is preliminary data.</text>
</comment>
<proteinExistence type="predicted"/>
<dbReference type="InterPro" id="IPR018729">
    <property type="entry name" value="DUF2269_transmembrane"/>
</dbReference>
<reference evidence="2 3" key="1">
    <citation type="submission" date="2019-07" db="EMBL/GenBank/DDBJ databases">
        <title>Genomic Encyclopedia of Archaeal and Bacterial Type Strains, Phase II (KMG-II): from individual species to whole genera.</title>
        <authorList>
            <person name="Goeker M."/>
        </authorList>
    </citation>
    <scope>NUCLEOTIDE SEQUENCE [LARGE SCALE GENOMIC DNA]</scope>
    <source>
        <strain evidence="2 3">DSM 21935</strain>
    </source>
</reference>
<keyword evidence="3" id="KW-1185">Reference proteome</keyword>
<feature type="transmembrane region" description="Helical" evidence="1">
    <location>
        <begin position="6"/>
        <end position="28"/>
    </location>
</feature>
<keyword evidence="1" id="KW-1133">Transmembrane helix</keyword>